<keyword evidence="1 9" id="KW-0645">Protease</keyword>
<dbReference type="Gene3D" id="3.30.2010.10">
    <property type="entry name" value="Metalloproteases ('zincins'), catalytic domain"/>
    <property type="match status" value="1"/>
</dbReference>
<evidence type="ECO:0000256" key="3">
    <source>
        <dbReference type="ARBA" id="ARBA00022801"/>
    </source>
</evidence>
<comment type="subcellular location">
    <subcellularLocation>
        <location evidence="9">Endoplasmic reticulum membrane</location>
        <topology evidence="9">Multi-pass membrane protein</topology>
    </subcellularLocation>
</comment>
<protein>
    <recommendedName>
        <fullName evidence="9">CAAX prenyl protease</fullName>
        <ecNumber evidence="9">3.4.24.84</ecNumber>
    </recommendedName>
</protein>
<dbReference type="Pfam" id="PF01435">
    <property type="entry name" value="Peptidase_M48"/>
    <property type="match status" value="1"/>
</dbReference>
<evidence type="ECO:0000256" key="4">
    <source>
        <dbReference type="ARBA" id="ARBA00022833"/>
    </source>
</evidence>
<evidence type="ECO:0000256" key="1">
    <source>
        <dbReference type="ARBA" id="ARBA00022670"/>
    </source>
</evidence>
<feature type="domain" description="CAAX prenyl protease 1 N-terminal" evidence="11">
    <location>
        <begin position="1"/>
        <end position="146"/>
    </location>
</feature>
<evidence type="ECO:0000259" key="10">
    <source>
        <dbReference type="Pfam" id="PF01435"/>
    </source>
</evidence>
<keyword evidence="9" id="KW-0256">Endoplasmic reticulum</keyword>
<keyword evidence="4 8" id="KW-0862">Zinc</keyword>
<dbReference type="Pfam" id="PF16491">
    <property type="entry name" value="Peptidase_M48_N"/>
    <property type="match status" value="1"/>
</dbReference>
<dbReference type="EC" id="3.4.24.84" evidence="9"/>
<keyword evidence="5 9" id="KW-0482">Metalloprotease</keyword>
<keyword evidence="9" id="KW-0812">Transmembrane</keyword>
<evidence type="ECO:0000256" key="7">
    <source>
        <dbReference type="PIRSR" id="PIRSR627057-1"/>
    </source>
</evidence>
<keyword evidence="9" id="KW-1133">Transmembrane helix</keyword>
<feature type="active site" description="Proton donor" evidence="7">
    <location>
        <position position="305"/>
    </location>
</feature>
<comment type="cofactor">
    <cofactor evidence="8 9">
        <name>Zn(2+)</name>
        <dbReference type="ChEBI" id="CHEBI:29105"/>
    </cofactor>
    <text evidence="8 9">Binds 1 zinc ion per subunit.</text>
</comment>
<dbReference type="InterPro" id="IPR001915">
    <property type="entry name" value="Peptidase_M48"/>
</dbReference>
<feature type="transmembrane region" description="Helical" evidence="9">
    <location>
        <begin position="93"/>
        <end position="114"/>
    </location>
</feature>
<dbReference type="GO" id="GO:0071586">
    <property type="term" value="P:CAAX-box protein processing"/>
    <property type="evidence" value="ECO:0007669"/>
    <property type="project" value="UniProtKB-UniRule"/>
</dbReference>
<evidence type="ECO:0000256" key="5">
    <source>
        <dbReference type="ARBA" id="ARBA00023049"/>
    </source>
</evidence>
<dbReference type="CDD" id="cd07343">
    <property type="entry name" value="M48A_Zmpste24p_like"/>
    <property type="match status" value="1"/>
</dbReference>
<reference evidence="12" key="1">
    <citation type="submission" date="2021-01" db="EMBL/GenBank/DDBJ databases">
        <authorList>
            <person name="Corre E."/>
            <person name="Pelletier E."/>
            <person name="Niang G."/>
            <person name="Scheremetjew M."/>
            <person name="Finn R."/>
            <person name="Kale V."/>
            <person name="Holt S."/>
            <person name="Cochrane G."/>
            <person name="Meng A."/>
            <person name="Brown T."/>
            <person name="Cohen L."/>
        </authorList>
    </citation>
    <scope>NUCLEOTIDE SEQUENCE</scope>
    <source>
        <strain evidence="12">CCMP1594</strain>
    </source>
</reference>
<feature type="transmembrane region" description="Helical" evidence="9">
    <location>
        <begin position="120"/>
        <end position="140"/>
    </location>
</feature>
<comment type="caution">
    <text evidence="9">Lacks conserved residue(s) required for the propagation of feature annotation.</text>
</comment>
<dbReference type="InterPro" id="IPR027057">
    <property type="entry name" value="CAXX_Prtase_1"/>
</dbReference>
<sequence>MAKNDFGYVSDAYGTATNFLQVWLWPIVWQLVSDTALSNHDLYNPCVFALSLTTLETILGEPVAIYSTFVIEERFGFNNYTAGSYIKDKLKNFAVNVLIEAILWVGLILVVDWAGKNAWFYLWVFLSLFVLVFNMLYPVVIAPLTNTFKPLEEGELKKGIEQLIAQTGLNCKKVFEVDGSKQSKHSNAYVAGMLGTKRIVIYDTLVTDLDGDIDMIKSVVGHEIGHSIEHHQWVLLVTSLVNFFILFWTYGFFQNTPSVVTSFGFKEVNTYLSLRCFMTVYTGLIFPLWMVAMNAVTRWLEFRADRYSARLGYDIRPSLLKISKTNKGDLNPDWLHSLWHHNHPPLLERLHAVTEYMKKSK</sequence>
<dbReference type="InterPro" id="IPR032456">
    <property type="entry name" value="Peptidase_M48_N"/>
</dbReference>
<feature type="binding site" evidence="8">
    <location>
        <position position="222"/>
    </location>
    <ligand>
        <name>Zn(2+)</name>
        <dbReference type="ChEBI" id="CHEBI:29105"/>
        <note>catalytic</note>
    </ligand>
</feature>
<keyword evidence="9" id="KW-0472">Membrane</keyword>
<evidence type="ECO:0000256" key="6">
    <source>
        <dbReference type="ARBA" id="ARBA00044456"/>
    </source>
</evidence>
<proteinExistence type="inferred from homology"/>
<dbReference type="PANTHER" id="PTHR10120">
    <property type="entry name" value="CAAX PRENYL PROTEASE 1"/>
    <property type="match status" value="1"/>
</dbReference>
<feature type="transmembrane region" description="Helical" evidence="9">
    <location>
        <begin position="272"/>
        <end position="296"/>
    </location>
</feature>
<accession>A0A7S4FTD5</accession>
<dbReference type="GO" id="GO:0004222">
    <property type="term" value="F:metalloendopeptidase activity"/>
    <property type="evidence" value="ECO:0007669"/>
    <property type="project" value="UniProtKB-UniRule"/>
</dbReference>
<evidence type="ECO:0000256" key="8">
    <source>
        <dbReference type="PIRSR" id="PIRSR627057-2"/>
    </source>
</evidence>
<feature type="transmembrane region" description="Helical" evidence="9">
    <location>
        <begin position="233"/>
        <end position="252"/>
    </location>
</feature>
<feature type="domain" description="Peptidase M48" evidence="10">
    <location>
        <begin position="150"/>
        <end position="355"/>
    </location>
</feature>
<name>A0A7S4FTD5_9EUGL</name>
<evidence type="ECO:0000313" key="12">
    <source>
        <dbReference type="EMBL" id="CAE0813319.1"/>
    </source>
</evidence>
<dbReference type="GO" id="GO:0005789">
    <property type="term" value="C:endoplasmic reticulum membrane"/>
    <property type="evidence" value="ECO:0007669"/>
    <property type="project" value="UniProtKB-SubCell"/>
</dbReference>
<dbReference type="AlphaFoldDB" id="A0A7S4FTD5"/>
<feature type="binding site" evidence="8">
    <location>
        <position position="226"/>
    </location>
    <ligand>
        <name>Zn(2+)</name>
        <dbReference type="ChEBI" id="CHEBI:29105"/>
        <note>catalytic</note>
    </ligand>
</feature>
<keyword evidence="3 9" id="KW-0378">Hydrolase</keyword>
<evidence type="ECO:0000259" key="11">
    <source>
        <dbReference type="Pfam" id="PF16491"/>
    </source>
</evidence>
<comment type="function">
    <text evidence="9">Proteolytically removes the C-terminal three residues of farnesylated proteins.</text>
</comment>
<comment type="catalytic activity">
    <reaction evidence="6 9">
        <text>Hydrolyzes the peptide bond -P2-(S-farnesyl or geranylgeranyl)C-P1'-P2'-P3'-COOH where P1' and P2' are amino acids with aliphatic side chains and P3' is any C-terminal residue.</text>
        <dbReference type="EC" id="3.4.24.84"/>
    </reaction>
</comment>
<feature type="binding site" evidence="8">
    <location>
        <position position="301"/>
    </location>
    <ligand>
        <name>Zn(2+)</name>
        <dbReference type="ChEBI" id="CHEBI:29105"/>
        <note>catalytic</note>
    </ligand>
</feature>
<dbReference type="GO" id="GO:0046872">
    <property type="term" value="F:metal ion binding"/>
    <property type="evidence" value="ECO:0007669"/>
    <property type="project" value="UniProtKB-UniRule"/>
</dbReference>
<organism evidence="12">
    <name type="scientific">Eutreptiella gymnastica</name>
    <dbReference type="NCBI Taxonomy" id="73025"/>
    <lineage>
        <taxon>Eukaryota</taxon>
        <taxon>Discoba</taxon>
        <taxon>Euglenozoa</taxon>
        <taxon>Euglenida</taxon>
        <taxon>Spirocuta</taxon>
        <taxon>Euglenophyceae</taxon>
        <taxon>Eutreptiales</taxon>
        <taxon>Eutreptiaceae</taxon>
        <taxon>Eutreptiella</taxon>
    </lineage>
</organism>
<gene>
    <name evidence="12" type="ORF">EGYM00163_LOCUS24470</name>
</gene>
<evidence type="ECO:0000256" key="9">
    <source>
        <dbReference type="RuleBase" id="RU366005"/>
    </source>
</evidence>
<dbReference type="EMBL" id="HBJA01069585">
    <property type="protein sequence ID" value="CAE0813319.1"/>
    <property type="molecule type" value="Transcribed_RNA"/>
</dbReference>
<comment type="similarity">
    <text evidence="9">Belongs to the peptidase M48A family.</text>
</comment>
<feature type="active site" evidence="7">
    <location>
        <position position="223"/>
    </location>
</feature>
<evidence type="ECO:0000256" key="2">
    <source>
        <dbReference type="ARBA" id="ARBA00022723"/>
    </source>
</evidence>
<keyword evidence="2 8" id="KW-0479">Metal-binding</keyword>